<dbReference type="RefSeq" id="WP_309898858.1">
    <property type="nucleotide sequence ID" value="NZ_JAVDRF010000002.1"/>
</dbReference>
<evidence type="ECO:0000313" key="2">
    <source>
        <dbReference type="Proteomes" id="UP001184230"/>
    </source>
</evidence>
<sequence length="187" mass="20226">MKQLSAAAARALLHTRRVECTGWEREDGLFDIEGRLSDVRAFDLDGSRGNAPRKAGDPVHLMSLRITLDDRFTIVAAEACSHQAPYADCSGINAAYKQLVGLQIKGGFTKAVKATFSGEQGCTHLTELLGPMATTAFQAINPALERRRARRGEPIDDPSSADRLLGSCHGLRRGGEPAIIRWGQRGA</sequence>
<dbReference type="InterPro" id="IPR021312">
    <property type="entry name" value="DUF2889"/>
</dbReference>
<protein>
    <recommendedName>
        <fullName evidence="3">DUF2889 domain-containing protein</fullName>
    </recommendedName>
</protein>
<organism evidence="1 2">
    <name type="scientific">Variovorax soli</name>
    <dbReference type="NCBI Taxonomy" id="376815"/>
    <lineage>
        <taxon>Bacteria</taxon>
        <taxon>Pseudomonadati</taxon>
        <taxon>Pseudomonadota</taxon>
        <taxon>Betaproteobacteria</taxon>
        <taxon>Burkholderiales</taxon>
        <taxon>Comamonadaceae</taxon>
        <taxon>Variovorax</taxon>
    </lineage>
</organism>
<evidence type="ECO:0008006" key="3">
    <source>
        <dbReference type="Google" id="ProtNLM"/>
    </source>
</evidence>
<dbReference type="Pfam" id="PF11136">
    <property type="entry name" value="DUF2889"/>
    <property type="match status" value="1"/>
</dbReference>
<evidence type="ECO:0000313" key="1">
    <source>
        <dbReference type="EMBL" id="MDR6535075.1"/>
    </source>
</evidence>
<keyword evidence="2" id="KW-1185">Reference proteome</keyword>
<accession>A0ABU1N9H4</accession>
<proteinExistence type="predicted"/>
<gene>
    <name evidence="1" type="ORF">J2739_000835</name>
</gene>
<dbReference type="EMBL" id="JAVDRF010000002">
    <property type="protein sequence ID" value="MDR6535075.1"/>
    <property type="molecule type" value="Genomic_DNA"/>
</dbReference>
<name>A0ABU1N9H4_9BURK</name>
<comment type="caution">
    <text evidence="1">The sequence shown here is derived from an EMBL/GenBank/DDBJ whole genome shotgun (WGS) entry which is preliminary data.</text>
</comment>
<reference evidence="1 2" key="1">
    <citation type="submission" date="2023-07" db="EMBL/GenBank/DDBJ databases">
        <title>Sorghum-associated microbial communities from plants grown in Nebraska, USA.</title>
        <authorList>
            <person name="Schachtman D."/>
        </authorList>
    </citation>
    <scope>NUCLEOTIDE SEQUENCE [LARGE SCALE GENOMIC DNA]</scope>
    <source>
        <strain evidence="1 2">DS1781</strain>
    </source>
</reference>
<dbReference type="Proteomes" id="UP001184230">
    <property type="component" value="Unassembled WGS sequence"/>
</dbReference>